<evidence type="ECO:0000313" key="3">
    <source>
        <dbReference type="Proteomes" id="UP001166784"/>
    </source>
</evidence>
<gene>
    <name evidence="2" type="ORF">MMA15_15850</name>
</gene>
<dbReference type="PANTHER" id="PTHR35526:SF3">
    <property type="entry name" value="ANTI-SIGMA-F FACTOR RSBW"/>
    <property type="match status" value="1"/>
</dbReference>
<organism evidence="2 3">
    <name type="scientific">Streptomyces marispadix</name>
    <dbReference type="NCBI Taxonomy" id="2922868"/>
    <lineage>
        <taxon>Bacteria</taxon>
        <taxon>Bacillati</taxon>
        <taxon>Actinomycetota</taxon>
        <taxon>Actinomycetes</taxon>
        <taxon>Kitasatosporales</taxon>
        <taxon>Streptomycetaceae</taxon>
        <taxon>Streptomyces</taxon>
    </lineage>
</organism>
<evidence type="ECO:0000313" key="2">
    <source>
        <dbReference type="EMBL" id="MCH6161805.1"/>
    </source>
</evidence>
<keyword evidence="2" id="KW-0067">ATP-binding</keyword>
<sequence length="222" mass="23071">MGTEGSTVLEPLWRGLPHLDHSTVSGSATCALPARFDAVKSARDFTRETLQRWRLEGEFDTVALVVSELVTNALRHGVPGHATAGHGATAHGTPGLGATGNGTAGHGAPVHGSPGGGLPALAPAIEAAPTPPVGPPVRLDLMRWAARLVCAVRDPSCAPPQTVDNCAEYADFTAESGRGLCLVESFSDGWGWHPLTGMMRGKVVWAHFRLSPVGALQLPRGS</sequence>
<dbReference type="InterPro" id="IPR050267">
    <property type="entry name" value="Anti-sigma-factor_SerPK"/>
</dbReference>
<keyword evidence="2" id="KW-0547">Nucleotide-binding</keyword>
<dbReference type="Proteomes" id="UP001166784">
    <property type="component" value="Unassembled WGS sequence"/>
</dbReference>
<evidence type="ECO:0000256" key="1">
    <source>
        <dbReference type="SAM" id="MobiDB-lite"/>
    </source>
</evidence>
<dbReference type="EMBL" id="JAKWJU010000002">
    <property type="protein sequence ID" value="MCH6161805.1"/>
    <property type="molecule type" value="Genomic_DNA"/>
</dbReference>
<accession>A0ABS9SZT9</accession>
<dbReference type="Gene3D" id="3.30.565.10">
    <property type="entry name" value="Histidine kinase-like ATPase, C-terminal domain"/>
    <property type="match status" value="1"/>
</dbReference>
<feature type="region of interest" description="Disordered" evidence="1">
    <location>
        <begin position="81"/>
        <end position="117"/>
    </location>
</feature>
<reference evidence="2" key="2">
    <citation type="journal article" date="2023" name="Int. J. Syst. Evol. Microbiol.">
        <title>Streptomyces marispadix sp. nov., isolated from marine beach sediment of the Northern Coast of Portugal.</title>
        <authorList>
            <person name="dos Santos J.D.N."/>
            <person name="Vitorino I.R."/>
            <person name="Kallscheuer N."/>
            <person name="Srivastava A."/>
            <person name="Krautwurst S."/>
            <person name="Marz M."/>
            <person name="Jogler C."/>
            <person name="Lobo Da Cunha A."/>
            <person name="Catita J."/>
            <person name="Goncalves H."/>
            <person name="Gonzalez I."/>
            <person name="Reyes F."/>
            <person name="Lage O.M."/>
        </authorList>
    </citation>
    <scope>NUCLEOTIDE SEQUENCE</scope>
    <source>
        <strain evidence="2">M600PL45_2</strain>
    </source>
</reference>
<reference evidence="2" key="1">
    <citation type="submission" date="2022-03" db="EMBL/GenBank/DDBJ databases">
        <authorList>
            <person name="Santos J.D.N."/>
            <person name="Kallscheuer N."/>
            <person name="Jogler C."/>
            <person name="Lage O.M."/>
        </authorList>
    </citation>
    <scope>NUCLEOTIDE SEQUENCE</scope>
    <source>
        <strain evidence="2">M600PL45_2</strain>
    </source>
</reference>
<keyword evidence="3" id="KW-1185">Reference proteome</keyword>
<dbReference type="PANTHER" id="PTHR35526">
    <property type="entry name" value="ANTI-SIGMA-F FACTOR RSBW-RELATED"/>
    <property type="match status" value="1"/>
</dbReference>
<dbReference type="RefSeq" id="WP_241060435.1">
    <property type="nucleotide sequence ID" value="NZ_JAKWJU010000002.1"/>
</dbReference>
<dbReference type="GO" id="GO:0005524">
    <property type="term" value="F:ATP binding"/>
    <property type="evidence" value="ECO:0007669"/>
    <property type="project" value="UniProtKB-KW"/>
</dbReference>
<comment type="caution">
    <text evidence="2">The sequence shown here is derived from an EMBL/GenBank/DDBJ whole genome shotgun (WGS) entry which is preliminary data.</text>
</comment>
<feature type="compositionally biased region" description="Low complexity" evidence="1">
    <location>
        <begin position="81"/>
        <end position="93"/>
    </location>
</feature>
<dbReference type="CDD" id="cd16936">
    <property type="entry name" value="HATPase_RsbW-like"/>
    <property type="match status" value="1"/>
</dbReference>
<name>A0ABS9SZT9_9ACTN</name>
<dbReference type="InterPro" id="IPR036890">
    <property type="entry name" value="HATPase_C_sf"/>
</dbReference>
<feature type="compositionally biased region" description="Gly residues" evidence="1">
    <location>
        <begin position="94"/>
        <end position="105"/>
    </location>
</feature>
<proteinExistence type="predicted"/>
<protein>
    <submittedName>
        <fullName evidence="2">ATP-binding protein</fullName>
    </submittedName>
</protein>